<dbReference type="PROSITE" id="PS50088">
    <property type="entry name" value="ANK_REPEAT"/>
    <property type="match status" value="1"/>
</dbReference>
<comment type="caution">
    <text evidence="9">The sequence shown here is derived from an EMBL/GenBank/DDBJ whole genome shotgun (WGS) entry which is preliminary data.</text>
</comment>
<keyword evidence="10" id="KW-1185">Reference proteome</keyword>
<proteinExistence type="inferred from homology"/>
<dbReference type="GO" id="GO:0005524">
    <property type="term" value="F:ATP binding"/>
    <property type="evidence" value="ECO:0007669"/>
    <property type="project" value="UniProtKB-KW"/>
</dbReference>
<dbReference type="PROSITE" id="PS50146">
    <property type="entry name" value="DAGK"/>
    <property type="match status" value="1"/>
</dbReference>
<feature type="region of interest" description="Disordered" evidence="7">
    <location>
        <begin position="561"/>
        <end position="627"/>
    </location>
</feature>
<feature type="transmembrane region" description="Helical" evidence="8">
    <location>
        <begin position="710"/>
        <end position="729"/>
    </location>
</feature>
<protein>
    <recommendedName>
        <fullName evidence="6">Diacylglycerol kinase</fullName>
        <shortName evidence="6">DAG kinase</shortName>
        <ecNumber evidence="6">2.7.1.107</ecNumber>
    </recommendedName>
</protein>
<dbReference type="InterPro" id="IPR017438">
    <property type="entry name" value="ATP-NAD_kinase_N"/>
</dbReference>
<evidence type="ECO:0000256" key="8">
    <source>
        <dbReference type="SAM" id="Phobius"/>
    </source>
</evidence>
<keyword evidence="8" id="KW-0472">Membrane</keyword>
<accession>A0A6A5D7L6</accession>
<dbReference type="SUPFAM" id="SSF111331">
    <property type="entry name" value="NAD kinase/diacylglycerol kinase-like"/>
    <property type="match status" value="1"/>
</dbReference>
<organism evidence="9 10">
    <name type="scientific">Schistosoma haematobium</name>
    <name type="common">Blood fluke</name>
    <dbReference type="NCBI Taxonomy" id="6185"/>
    <lineage>
        <taxon>Eukaryota</taxon>
        <taxon>Metazoa</taxon>
        <taxon>Spiralia</taxon>
        <taxon>Lophotrochozoa</taxon>
        <taxon>Platyhelminthes</taxon>
        <taxon>Trematoda</taxon>
        <taxon>Digenea</taxon>
        <taxon>Strigeidida</taxon>
        <taxon>Schistosomatoidea</taxon>
        <taxon>Schistosomatidae</taxon>
        <taxon>Schistosoma</taxon>
    </lineage>
</organism>
<dbReference type="SMART" id="SM00248">
    <property type="entry name" value="ANK"/>
    <property type="match status" value="3"/>
</dbReference>
<feature type="compositionally biased region" description="Acidic residues" evidence="7">
    <location>
        <begin position="598"/>
        <end position="627"/>
    </location>
</feature>
<dbReference type="Pfam" id="PF00609">
    <property type="entry name" value="DAGK_acc"/>
    <property type="match status" value="1"/>
</dbReference>
<dbReference type="Pfam" id="PF23578">
    <property type="entry name" value="DGKI"/>
    <property type="match status" value="1"/>
</dbReference>
<name>A0A6A5D7L6_SCHHA</name>
<sequence length="1170" mass="132320">MTSIITNDDDDNKQSISMSQSNMIDIQSNLSFVIKTNPINNVSLNPLLVFLNPKSGGNQGINLLKKFQWLLNPRQLFDLSKGGPKMGLELFSRVPNLRILVCGGDGTVGWIFSTIDSMNFNTIPPVAVLPIGTGNDLARALNWGSGYIDESVSKILKSVYEGRVIALDRWQVNSEVQTDFQTTQQLTDYEDDDSTRNRPISDTLPLKVFNNYFSLGADAATALQFHESREANPEKFNSRLKNKLFYAGLGGKDLLRRSWRDLSEHITLICDDEDFTPLIRSLKPHCILFLNIPRYGSGTLPWGQPTAEFQPQRIDDGYIEVIGLTSTSLATLQIGGHGDRICQCRRVHLTTDIVIPMQMDGEPCRLMPSKIDVFCSHQALVIQKLTRSPISAVTLNEDGNHLQWKTIGGYETRINVFVIALKDYNEMSDDVISLRQTAVWIGIITAKYDTDLSTVRKIITQLNKDNAQENLCNENSQSIETNLKIRVHLSDSWVFIDSTTAASRFFRIDIEQENVHFLTDVCNMEDLFLIDSILESSLTYNNNNDNPIANSLIDHHVLLPLPSNSSLPQEDNDDKDDNDDNQLNRSGASNLIASNNENENDDHVDDNSIDDDDNAAADDDDDDADNDECLIKTQSQNNFISTNNPSFEGDIFSPACPVMRFDELRNVCPIHSHRLFLICFPSGSWFVLFHRRLLLMVSGQWMSNILRRQLFINTCIFLTVFVVVPQVLALYSRTALTFVLKILTLIVFYSCFEFRMNDDIISSTLYLTQVFDKKSPSDKQVQQIDNKINNNPIDLCQDNPFMYTIYEMNPFNYKNNHTITNTNDDSDNSNNSTTTTTNNSIQDTSSTLTKHYSTNILLNNNNNNIPIDLSLLQQHDVWSSPNDSIKLINSNSDVIMRQKIETEFQQYKENKELSLRNYENNNYTSESSNDTMEIQIISSDEDNVHNNTTTINDDDDIDMKVTASIQEINDLSLKSKNYHHHHHRQKPEKLISPLTSQQLQHCLNKALLRASHNGLINYIELLLNTGASIHALDKYGRSCLHLAAKFGHVKVIEYLLKYIPEKLIDLQEYEKNQTALHKAAASRRRVICKILITAGACPIITDIYGKQPSNLALKANDPQLATYLKSKSITTIKTSIAKYESPVNNTALVISFLGEEILFIIKNGVEKVDV</sequence>
<dbReference type="GO" id="GO:0007200">
    <property type="term" value="P:phospholipase C-activating G protein-coupled receptor signaling pathway"/>
    <property type="evidence" value="ECO:0007669"/>
    <property type="project" value="InterPro"/>
</dbReference>
<evidence type="ECO:0000256" key="4">
    <source>
        <dbReference type="ARBA" id="ARBA00022777"/>
    </source>
</evidence>
<dbReference type="GO" id="GO:0004143">
    <property type="term" value="F:ATP-dependent diacylglycerol kinase activity"/>
    <property type="evidence" value="ECO:0007669"/>
    <property type="project" value="UniProtKB-EC"/>
</dbReference>
<reference evidence="9" key="4">
    <citation type="journal article" date="2022" name="PLoS Pathog.">
        <title>Chromosome-level genome of Schistosoma haematobium underpins genome-wide explorations of molecular variation.</title>
        <authorList>
            <person name="Stroehlein A.J."/>
            <person name="Korhonen P.K."/>
            <person name="Lee V.V."/>
            <person name="Ralph S.A."/>
            <person name="Mentink-Kane M."/>
            <person name="You H."/>
            <person name="McManus D.P."/>
            <person name="Tchuente L.T."/>
            <person name="Stothard J.R."/>
            <person name="Kaur P."/>
            <person name="Dudchenko O."/>
            <person name="Aiden E.L."/>
            <person name="Yang B."/>
            <person name="Yang H."/>
            <person name="Emery A.M."/>
            <person name="Webster B.L."/>
            <person name="Brindley P.J."/>
            <person name="Rollinson D."/>
            <person name="Chang B.C.H."/>
            <person name="Gasser R.B."/>
            <person name="Young N.D."/>
        </authorList>
    </citation>
    <scope>NUCLEOTIDE SEQUENCE</scope>
</reference>
<dbReference type="Gene3D" id="2.60.200.40">
    <property type="match status" value="1"/>
</dbReference>
<dbReference type="Proteomes" id="UP000471633">
    <property type="component" value="Unassembled WGS sequence"/>
</dbReference>
<dbReference type="PROSITE" id="PS50297">
    <property type="entry name" value="ANK_REP_REGION"/>
    <property type="match status" value="1"/>
</dbReference>
<evidence type="ECO:0000313" key="9">
    <source>
        <dbReference type="EMBL" id="KAH9581132.1"/>
    </source>
</evidence>
<dbReference type="Pfam" id="PF00781">
    <property type="entry name" value="DAGK_cat"/>
    <property type="match status" value="1"/>
</dbReference>
<dbReference type="CTD" id="24588038"/>
<keyword evidence="5 6" id="KW-0067">ATP-binding</keyword>
<keyword evidence="8" id="KW-1133">Transmembrane helix</keyword>
<dbReference type="Gene3D" id="1.25.40.20">
    <property type="entry name" value="Ankyrin repeat-containing domain"/>
    <property type="match status" value="1"/>
</dbReference>
<feature type="transmembrane region" description="Helical" evidence="8">
    <location>
        <begin position="671"/>
        <end position="689"/>
    </location>
</feature>
<keyword evidence="2 6" id="KW-0808">Transferase</keyword>
<dbReference type="InterPro" id="IPR001206">
    <property type="entry name" value="Diacylglycerol_kinase_cat_dom"/>
</dbReference>
<dbReference type="GeneID" id="24588038"/>
<dbReference type="InterPro" id="IPR000756">
    <property type="entry name" value="Diacylglycerol_kin_accessory"/>
</dbReference>
<feature type="region of interest" description="Disordered" evidence="7">
    <location>
        <begin position="819"/>
        <end position="843"/>
    </location>
</feature>
<reference evidence="9" key="3">
    <citation type="submission" date="2021-06" db="EMBL/GenBank/DDBJ databases">
        <title>Chromosome-level genome assembly for S. haematobium.</title>
        <authorList>
            <person name="Stroehlein A.J."/>
        </authorList>
    </citation>
    <scope>NUCLEOTIDE SEQUENCE</scope>
</reference>
<feature type="compositionally biased region" description="Acidic residues" evidence="7">
    <location>
        <begin position="570"/>
        <end position="580"/>
    </location>
</feature>
<dbReference type="InterPro" id="IPR002110">
    <property type="entry name" value="Ankyrin_rpt"/>
</dbReference>
<evidence type="ECO:0000256" key="5">
    <source>
        <dbReference type="ARBA" id="ARBA00022840"/>
    </source>
</evidence>
<keyword evidence="3 6" id="KW-0547">Nucleotide-binding</keyword>
<evidence type="ECO:0000256" key="6">
    <source>
        <dbReference type="RuleBase" id="RU361128"/>
    </source>
</evidence>
<dbReference type="EMBL" id="AMPZ03000006">
    <property type="protein sequence ID" value="KAH9581132.1"/>
    <property type="molecule type" value="Genomic_DNA"/>
</dbReference>
<dbReference type="PANTHER" id="PTHR11255:SF80">
    <property type="entry name" value="EYE-SPECIFIC DIACYLGLYCEROL KINASE"/>
    <property type="match status" value="1"/>
</dbReference>
<evidence type="ECO:0000256" key="2">
    <source>
        <dbReference type="ARBA" id="ARBA00022679"/>
    </source>
</evidence>
<dbReference type="InterPro" id="IPR037607">
    <property type="entry name" value="DGK"/>
</dbReference>
<dbReference type="GO" id="GO:0005886">
    <property type="term" value="C:plasma membrane"/>
    <property type="evidence" value="ECO:0007669"/>
    <property type="project" value="TreeGrafter"/>
</dbReference>
<evidence type="ECO:0000313" key="10">
    <source>
        <dbReference type="Proteomes" id="UP000471633"/>
    </source>
</evidence>
<dbReference type="InterPro" id="IPR016064">
    <property type="entry name" value="NAD/diacylglycerol_kinase_sf"/>
</dbReference>
<evidence type="ECO:0000256" key="7">
    <source>
        <dbReference type="SAM" id="MobiDB-lite"/>
    </source>
</evidence>
<reference evidence="9" key="2">
    <citation type="journal article" date="2019" name="Gigascience">
        <title>High-quality Schistosoma haematobium genome achieved by single-molecule and long-range sequencing.</title>
        <authorList>
            <person name="Stroehlein A.J."/>
            <person name="Korhonen P.K."/>
            <person name="Chong T.M."/>
            <person name="Lim Y.L."/>
            <person name="Chan K.G."/>
            <person name="Webster B."/>
            <person name="Rollinson D."/>
            <person name="Brindley P.J."/>
            <person name="Gasser R.B."/>
            <person name="Young N.D."/>
        </authorList>
    </citation>
    <scope>NUCLEOTIDE SEQUENCE</scope>
</reference>
<reference evidence="9" key="1">
    <citation type="journal article" date="2012" name="Nat. Genet.">
        <title>Whole-genome sequence of Schistosoma haematobium.</title>
        <authorList>
            <person name="Young N.D."/>
            <person name="Jex A.R."/>
            <person name="Li B."/>
            <person name="Liu S."/>
            <person name="Yang L."/>
            <person name="Xiong Z."/>
            <person name="Li Y."/>
            <person name="Cantacessi C."/>
            <person name="Hall R.S."/>
            <person name="Xu X."/>
            <person name="Chen F."/>
            <person name="Wu X."/>
            <person name="Zerlotini A."/>
            <person name="Oliveira G."/>
            <person name="Hofmann A."/>
            <person name="Zhang G."/>
            <person name="Fang X."/>
            <person name="Kang Y."/>
            <person name="Campbell B.E."/>
            <person name="Loukas A."/>
            <person name="Ranganathan S."/>
            <person name="Rollinson D."/>
            <person name="Rinaldi G."/>
            <person name="Brindley P.J."/>
            <person name="Yang H."/>
            <person name="Wang J."/>
            <person name="Wang J."/>
            <person name="Gasser R.B."/>
        </authorList>
    </citation>
    <scope>NUCLEOTIDE SEQUENCE</scope>
</reference>
<dbReference type="SMART" id="SM00045">
    <property type="entry name" value="DAGKa"/>
    <property type="match status" value="1"/>
</dbReference>
<dbReference type="RefSeq" id="XP_012791851.2">
    <property type="nucleotide sequence ID" value="XM_012936397.3"/>
</dbReference>
<evidence type="ECO:0000256" key="1">
    <source>
        <dbReference type="ARBA" id="ARBA00009280"/>
    </source>
</evidence>
<dbReference type="KEGG" id="shx:MS3_00008358"/>
<dbReference type="Pfam" id="PF13637">
    <property type="entry name" value="Ank_4"/>
    <property type="match status" value="1"/>
</dbReference>
<evidence type="ECO:0000256" key="3">
    <source>
        <dbReference type="ARBA" id="ARBA00022741"/>
    </source>
</evidence>
<dbReference type="AlphaFoldDB" id="A0A6A5D7L6"/>
<dbReference type="InterPro" id="IPR036770">
    <property type="entry name" value="Ankyrin_rpt-contain_sf"/>
</dbReference>
<dbReference type="Gene3D" id="3.40.50.10330">
    <property type="entry name" value="Probable inorganic polyphosphate/atp-NAD kinase, domain 1"/>
    <property type="match status" value="1"/>
</dbReference>
<comment type="catalytic activity">
    <reaction evidence="6">
        <text>a 1,2-diacyl-sn-glycerol + ATP = a 1,2-diacyl-sn-glycero-3-phosphate + ADP + H(+)</text>
        <dbReference type="Rhea" id="RHEA:10272"/>
        <dbReference type="ChEBI" id="CHEBI:15378"/>
        <dbReference type="ChEBI" id="CHEBI:17815"/>
        <dbReference type="ChEBI" id="CHEBI:30616"/>
        <dbReference type="ChEBI" id="CHEBI:58608"/>
        <dbReference type="ChEBI" id="CHEBI:456216"/>
        <dbReference type="EC" id="2.7.1.107"/>
    </reaction>
</comment>
<keyword evidence="8" id="KW-0812">Transmembrane</keyword>
<comment type="similarity">
    <text evidence="1 6">Belongs to the eukaryotic diacylglycerol kinase family.</text>
</comment>
<gene>
    <name evidence="9" type="ORF">MS3_00008358</name>
</gene>
<keyword evidence="4 6" id="KW-0418">Kinase</keyword>
<feature type="compositionally biased region" description="Polar residues" evidence="7">
    <location>
        <begin position="583"/>
        <end position="594"/>
    </location>
</feature>
<dbReference type="SUPFAM" id="SSF48403">
    <property type="entry name" value="Ankyrin repeat"/>
    <property type="match status" value="1"/>
</dbReference>
<dbReference type="PANTHER" id="PTHR11255">
    <property type="entry name" value="DIACYLGLYCEROL KINASE"/>
    <property type="match status" value="1"/>
</dbReference>
<dbReference type="EC" id="2.7.1.107" evidence="6"/>
<dbReference type="FunFam" id="2.60.200.40:FF:000002">
    <property type="entry name" value="Diacylglycerol kinase"/>
    <property type="match status" value="1"/>
</dbReference>
<dbReference type="SMART" id="SM00046">
    <property type="entry name" value="DAGKc"/>
    <property type="match status" value="1"/>
</dbReference>
<dbReference type="InterPro" id="IPR056383">
    <property type="entry name" value="DGKI-like_dom"/>
</dbReference>